<proteinExistence type="predicted"/>
<protein>
    <submittedName>
        <fullName evidence="1">Uncharacterized protein</fullName>
    </submittedName>
</protein>
<evidence type="ECO:0000313" key="2">
    <source>
        <dbReference type="Proteomes" id="UP000199337"/>
    </source>
</evidence>
<dbReference type="EMBL" id="FOOX01000006">
    <property type="protein sequence ID" value="SFG55418.1"/>
    <property type="molecule type" value="Genomic_DNA"/>
</dbReference>
<keyword evidence="2" id="KW-1185">Reference proteome</keyword>
<dbReference type="AlphaFoldDB" id="A0A1I2SRY3"/>
<name>A0A1I2SRY3_9FIRM</name>
<evidence type="ECO:0000313" key="1">
    <source>
        <dbReference type="EMBL" id="SFG55418.1"/>
    </source>
</evidence>
<dbReference type="RefSeq" id="WP_092471142.1">
    <property type="nucleotide sequence ID" value="NZ_FOOX01000006.1"/>
</dbReference>
<dbReference type="OrthoDB" id="2044466at2"/>
<organism evidence="1 2">
    <name type="scientific">Desulfotruncus arcticus DSM 17038</name>
    <dbReference type="NCBI Taxonomy" id="1121424"/>
    <lineage>
        <taxon>Bacteria</taxon>
        <taxon>Bacillati</taxon>
        <taxon>Bacillota</taxon>
        <taxon>Clostridia</taxon>
        <taxon>Eubacteriales</taxon>
        <taxon>Desulfallaceae</taxon>
        <taxon>Desulfotruncus</taxon>
    </lineage>
</organism>
<reference evidence="2" key="1">
    <citation type="submission" date="2016-10" db="EMBL/GenBank/DDBJ databases">
        <authorList>
            <person name="Varghese N."/>
            <person name="Submissions S."/>
        </authorList>
    </citation>
    <scope>NUCLEOTIDE SEQUENCE [LARGE SCALE GENOMIC DNA]</scope>
    <source>
        <strain evidence="2">DSM 17038</strain>
    </source>
</reference>
<gene>
    <name evidence="1" type="ORF">SAMN05660649_01968</name>
</gene>
<accession>A0A1I2SRY3</accession>
<dbReference type="Proteomes" id="UP000199337">
    <property type="component" value="Unassembled WGS sequence"/>
</dbReference>
<sequence length="126" mass="15044">MFKAWLRHTEPIKLEPYNGDLKGIDGWLSREGVLYQCNYVDHSIYAEKLCKKFGYQLLNRIPFQMNGEYTLEQKGWVKISNGRVHYFNERPMTKKQLDFLFDYFICNGYSVNEYQELVRQQGEVLA</sequence>